<gene>
    <name evidence="1" type="ORF">LCGC14_1405660</name>
</gene>
<reference evidence="1" key="1">
    <citation type="journal article" date="2015" name="Nature">
        <title>Complex archaea that bridge the gap between prokaryotes and eukaryotes.</title>
        <authorList>
            <person name="Spang A."/>
            <person name="Saw J.H."/>
            <person name="Jorgensen S.L."/>
            <person name="Zaremba-Niedzwiedzka K."/>
            <person name="Martijn J."/>
            <person name="Lind A.E."/>
            <person name="van Eijk R."/>
            <person name="Schleper C."/>
            <person name="Guy L."/>
            <person name="Ettema T.J."/>
        </authorList>
    </citation>
    <scope>NUCLEOTIDE SEQUENCE</scope>
</reference>
<accession>A0A0F9MB74</accession>
<dbReference type="AlphaFoldDB" id="A0A0F9MB74"/>
<organism evidence="1">
    <name type="scientific">marine sediment metagenome</name>
    <dbReference type="NCBI Taxonomy" id="412755"/>
    <lineage>
        <taxon>unclassified sequences</taxon>
        <taxon>metagenomes</taxon>
        <taxon>ecological metagenomes</taxon>
    </lineage>
</organism>
<evidence type="ECO:0000313" key="1">
    <source>
        <dbReference type="EMBL" id="KKM73915.1"/>
    </source>
</evidence>
<protein>
    <submittedName>
        <fullName evidence="1">Uncharacterized protein</fullName>
    </submittedName>
</protein>
<proteinExistence type="predicted"/>
<sequence>MMLLIDVGPEGIVAKAQLKKVVEWLDGLCPDRSVYEPDLQRKHCEGCWQSLLKEVEK</sequence>
<dbReference type="EMBL" id="LAZR01009225">
    <property type="protein sequence ID" value="KKM73915.1"/>
    <property type="molecule type" value="Genomic_DNA"/>
</dbReference>
<name>A0A0F9MB74_9ZZZZ</name>
<comment type="caution">
    <text evidence="1">The sequence shown here is derived from an EMBL/GenBank/DDBJ whole genome shotgun (WGS) entry which is preliminary data.</text>
</comment>